<dbReference type="AlphaFoldDB" id="A0A0K8R6R4"/>
<keyword evidence="13 15" id="KW-0456">Lyase</keyword>
<sequence>MEHRTKISDNLYMATARAPVNIAVVKYWGKTNEELIIPANDSLSLTLHIDHLCAKTTVAVGRDFKEDRIWLNGKEERVTTRIQNCLLEIRKRSREFMHMHNTGLPDYSDWHLHICSVNNFPTAAGLASSAAGYACLVKSLGTLFHVKGDLSAIARRGSGSACRSMYGGFVAWLKGLRQDGEDSVAKQIAPENHWPQMRIVLLVVSDVKKDTGSTQGMELSMLTSSLLEHRATKVVPQRMKDITEAIVNRNFHKFAEITMQESNQLHAVCLDTYPPIRYMNLVSWDIVHLVHRYNRYYGTNKLAYSFDAGPNACLFMLEDSLSEVLSIVQHAFPSSLGNSDFFRGAPAVRGKPPVELLEYLNITPQPDAIKFSIVTHVGCGPVSLDDPEEHILDIHGFPR</sequence>
<evidence type="ECO:0000256" key="9">
    <source>
        <dbReference type="ARBA" id="ARBA00023011"/>
    </source>
</evidence>
<dbReference type="InterPro" id="IPR036554">
    <property type="entry name" value="GHMP_kinase_C_sf"/>
</dbReference>
<evidence type="ECO:0000256" key="1">
    <source>
        <dbReference type="ARBA" id="ARBA00003812"/>
    </source>
</evidence>
<dbReference type="EC" id="4.1.1.33" evidence="3 15"/>
<keyword evidence="5 16" id="KW-0444">Lipid biosynthesis</keyword>
<evidence type="ECO:0000256" key="16">
    <source>
        <dbReference type="RuleBase" id="RU363086"/>
    </source>
</evidence>
<dbReference type="InterPro" id="IPR020568">
    <property type="entry name" value="Ribosomal_Su5_D2-typ_SF"/>
</dbReference>
<keyword evidence="16" id="KW-0153">Cholesterol metabolism</keyword>
<keyword evidence="6 15" id="KW-0547">Nucleotide-binding</keyword>
<keyword evidence="10 15" id="KW-0443">Lipid metabolism</keyword>
<evidence type="ECO:0000256" key="10">
    <source>
        <dbReference type="ARBA" id="ARBA00023098"/>
    </source>
</evidence>
<dbReference type="GO" id="GO:0006695">
    <property type="term" value="P:cholesterol biosynthetic process"/>
    <property type="evidence" value="ECO:0007669"/>
    <property type="project" value="UniProtKB-UniPathway"/>
</dbReference>
<dbReference type="Gene3D" id="3.30.230.10">
    <property type="match status" value="1"/>
</dbReference>
<evidence type="ECO:0000256" key="11">
    <source>
        <dbReference type="ARBA" id="ARBA00023166"/>
    </source>
</evidence>
<dbReference type="GO" id="GO:0005829">
    <property type="term" value="C:cytosol"/>
    <property type="evidence" value="ECO:0007669"/>
    <property type="project" value="InterPro"/>
</dbReference>
<keyword evidence="11 16" id="KW-1207">Sterol metabolism</keyword>
<evidence type="ECO:0000256" key="6">
    <source>
        <dbReference type="ARBA" id="ARBA00022741"/>
    </source>
</evidence>
<evidence type="ECO:0000256" key="15">
    <source>
        <dbReference type="PIRNR" id="PIRNR015950"/>
    </source>
</evidence>
<keyword evidence="7 15" id="KW-0067">ATP-binding</keyword>
<dbReference type="Gene3D" id="3.30.70.890">
    <property type="entry name" value="GHMP kinase, C-terminal domain"/>
    <property type="match status" value="1"/>
</dbReference>
<dbReference type="InterPro" id="IPR029765">
    <property type="entry name" value="Mev_diP_decarb"/>
</dbReference>
<dbReference type="InterPro" id="IPR014721">
    <property type="entry name" value="Ribsml_uS5_D2-typ_fold_subgr"/>
</dbReference>
<evidence type="ECO:0000256" key="5">
    <source>
        <dbReference type="ARBA" id="ARBA00022516"/>
    </source>
</evidence>
<reference evidence="19" key="1">
    <citation type="submission" date="2012-12" db="EMBL/GenBank/DDBJ databases">
        <title>Identification and characterization of a phenylalanine ammonia-lyase gene family in Isatis indigotica Fort.</title>
        <authorList>
            <person name="Liu Q."/>
            <person name="Chen J."/>
            <person name="Zhou X."/>
            <person name="Di P."/>
            <person name="Xiao Y."/>
            <person name="Xuan H."/>
            <person name="Zhang L."/>
            <person name="Chen W."/>
        </authorList>
    </citation>
    <scope>NUCLEOTIDE SEQUENCE</scope>
    <source>
        <tissue evidence="19">Salivary gland</tissue>
    </source>
</reference>
<evidence type="ECO:0000256" key="3">
    <source>
        <dbReference type="ARBA" id="ARBA00012296"/>
    </source>
</evidence>
<comment type="similarity">
    <text evidence="2 15 16">Belongs to the diphosphomevalonate decarboxylase family.</text>
</comment>
<dbReference type="Pfam" id="PF22700">
    <property type="entry name" value="MVD-like_N"/>
    <property type="match status" value="1"/>
</dbReference>
<name>A0A0K8R6R4_IXORI</name>
<evidence type="ECO:0000256" key="4">
    <source>
        <dbReference type="ARBA" id="ARBA00019335"/>
    </source>
</evidence>
<dbReference type="EMBL" id="GADI01007654">
    <property type="protein sequence ID" value="JAA66154.1"/>
    <property type="molecule type" value="mRNA"/>
</dbReference>
<evidence type="ECO:0000256" key="13">
    <source>
        <dbReference type="ARBA" id="ARBA00023239"/>
    </source>
</evidence>
<evidence type="ECO:0000256" key="12">
    <source>
        <dbReference type="ARBA" id="ARBA00023221"/>
    </source>
</evidence>
<organism evidence="19">
    <name type="scientific">Ixodes ricinus</name>
    <name type="common">Common tick</name>
    <name type="synonym">Acarus ricinus</name>
    <dbReference type="NCBI Taxonomy" id="34613"/>
    <lineage>
        <taxon>Eukaryota</taxon>
        <taxon>Metazoa</taxon>
        <taxon>Ecdysozoa</taxon>
        <taxon>Arthropoda</taxon>
        <taxon>Chelicerata</taxon>
        <taxon>Arachnida</taxon>
        <taxon>Acari</taxon>
        <taxon>Parasitiformes</taxon>
        <taxon>Ixodida</taxon>
        <taxon>Ixodoidea</taxon>
        <taxon>Ixodidae</taxon>
        <taxon>Ixodinae</taxon>
        <taxon>Ixodes</taxon>
    </lineage>
</organism>
<dbReference type="PANTHER" id="PTHR10977:SF3">
    <property type="entry name" value="DIPHOSPHOMEVALONATE DECARBOXYLASE"/>
    <property type="match status" value="1"/>
</dbReference>
<evidence type="ECO:0000256" key="8">
    <source>
        <dbReference type="ARBA" id="ARBA00022955"/>
    </source>
</evidence>
<dbReference type="PANTHER" id="PTHR10977">
    <property type="entry name" value="DIPHOSPHOMEVALONATE DECARBOXYLASE"/>
    <property type="match status" value="1"/>
</dbReference>
<keyword evidence="8 16" id="KW-0752">Steroid biosynthesis</keyword>
<comment type="function">
    <text evidence="1 16">Catalyzes the ATP dependent decarboxylation of (R)-5-diphosphomevalonate to form isopentenyl diphosphate (IPP). Functions in the mevalonate (MVA) pathway leading to isopentenyl diphosphate (IPP), a key precursor for the biosynthesis of isoprenoids and sterol synthesis.</text>
</comment>
<dbReference type="SUPFAM" id="SSF55060">
    <property type="entry name" value="GHMP Kinase, C-terminal domain"/>
    <property type="match status" value="1"/>
</dbReference>
<dbReference type="InterPro" id="IPR053859">
    <property type="entry name" value="MVD-like_N"/>
</dbReference>
<comment type="catalytic activity">
    <reaction evidence="14 15 16">
        <text>(R)-5-diphosphomevalonate + ATP = isopentenyl diphosphate + ADP + phosphate + CO2</text>
        <dbReference type="Rhea" id="RHEA:23732"/>
        <dbReference type="ChEBI" id="CHEBI:16526"/>
        <dbReference type="ChEBI" id="CHEBI:30616"/>
        <dbReference type="ChEBI" id="CHEBI:43474"/>
        <dbReference type="ChEBI" id="CHEBI:57557"/>
        <dbReference type="ChEBI" id="CHEBI:128769"/>
        <dbReference type="ChEBI" id="CHEBI:456216"/>
        <dbReference type="EC" id="4.1.1.33"/>
    </reaction>
</comment>
<dbReference type="FunFam" id="3.30.70.890:FF:000005">
    <property type="entry name" value="Diphosphomevalonate decarboxylase"/>
    <property type="match status" value="1"/>
</dbReference>
<proteinExistence type="evidence at transcript level"/>
<dbReference type="Pfam" id="PF18376">
    <property type="entry name" value="MDD_C"/>
    <property type="match status" value="1"/>
</dbReference>
<comment type="pathway">
    <text evidence="16">Steroid biosynthesis; cholesterol biosynthesis.</text>
</comment>
<dbReference type="FunFam" id="3.30.230.10:FF:000080">
    <property type="entry name" value="Diphosphomevalonate decarboxylase"/>
    <property type="match status" value="1"/>
</dbReference>
<evidence type="ECO:0000313" key="19">
    <source>
        <dbReference type="EMBL" id="JAA66154.1"/>
    </source>
</evidence>
<dbReference type="GO" id="GO:0005524">
    <property type="term" value="F:ATP binding"/>
    <property type="evidence" value="ECO:0007669"/>
    <property type="project" value="UniProtKB-UniRule"/>
</dbReference>
<evidence type="ECO:0000256" key="7">
    <source>
        <dbReference type="ARBA" id="ARBA00022840"/>
    </source>
</evidence>
<dbReference type="InterPro" id="IPR005935">
    <property type="entry name" value="Mev_decarb"/>
</dbReference>
<evidence type="ECO:0000259" key="18">
    <source>
        <dbReference type="Pfam" id="PF22700"/>
    </source>
</evidence>
<evidence type="ECO:0000256" key="14">
    <source>
        <dbReference type="ARBA" id="ARBA00048154"/>
    </source>
</evidence>
<accession>A0A0K8R6R4</accession>
<evidence type="ECO:0000256" key="2">
    <source>
        <dbReference type="ARBA" id="ARBA00008831"/>
    </source>
</evidence>
<dbReference type="GO" id="GO:0019287">
    <property type="term" value="P:isopentenyl diphosphate biosynthetic process, mevalonate pathway"/>
    <property type="evidence" value="ECO:0007669"/>
    <property type="project" value="UniProtKB-UniRule"/>
</dbReference>
<dbReference type="InterPro" id="IPR041431">
    <property type="entry name" value="Mvd1_C"/>
</dbReference>
<evidence type="ECO:0000259" key="17">
    <source>
        <dbReference type="Pfam" id="PF18376"/>
    </source>
</evidence>
<keyword evidence="9 16" id="KW-0756">Sterol biosynthesis</keyword>
<feature type="domain" description="Diphosphomevalonate decarboxylase-like N-terminal" evidence="18">
    <location>
        <begin position="18"/>
        <end position="185"/>
    </location>
</feature>
<dbReference type="NCBIfam" id="TIGR01240">
    <property type="entry name" value="mevDPdecarb"/>
    <property type="match status" value="1"/>
</dbReference>
<dbReference type="GO" id="GO:0004163">
    <property type="term" value="F:diphosphomevalonate decarboxylase activity"/>
    <property type="evidence" value="ECO:0007669"/>
    <property type="project" value="UniProtKB-UniRule"/>
</dbReference>
<keyword evidence="16" id="KW-0152">Cholesterol biosynthesis</keyword>
<dbReference type="UniPathway" id="UPA00063"/>
<protein>
    <recommendedName>
        <fullName evidence="4 15">Diphosphomevalonate decarboxylase</fullName>
        <ecNumber evidence="3 15">4.1.1.33</ecNumber>
    </recommendedName>
</protein>
<keyword evidence="12 16" id="KW-0753">Steroid metabolism</keyword>
<dbReference type="PIRSF" id="PIRSF015950">
    <property type="entry name" value="Mev_P_decrbx"/>
    <property type="match status" value="1"/>
</dbReference>
<feature type="domain" description="Mvd1 C-terminal" evidence="17">
    <location>
        <begin position="199"/>
        <end position="382"/>
    </location>
</feature>
<dbReference type="SUPFAM" id="SSF54211">
    <property type="entry name" value="Ribosomal protein S5 domain 2-like"/>
    <property type="match status" value="1"/>
</dbReference>